<protein>
    <submittedName>
        <fullName evidence="2">Uncharacterized protein</fullName>
    </submittedName>
</protein>
<gene>
    <name evidence="2" type="ORF">PACTADRAFT_713</name>
</gene>
<dbReference type="Proteomes" id="UP000094236">
    <property type="component" value="Unassembled WGS sequence"/>
</dbReference>
<feature type="compositionally biased region" description="Low complexity" evidence="1">
    <location>
        <begin position="1"/>
        <end position="26"/>
    </location>
</feature>
<feature type="region of interest" description="Disordered" evidence="1">
    <location>
        <begin position="1"/>
        <end position="61"/>
    </location>
</feature>
<evidence type="ECO:0000313" key="3">
    <source>
        <dbReference type="Proteomes" id="UP000094236"/>
    </source>
</evidence>
<feature type="compositionally biased region" description="Low complexity" evidence="1">
    <location>
        <begin position="47"/>
        <end position="61"/>
    </location>
</feature>
<name>A0A1E4U2K4_PACTA</name>
<organism evidence="2 3">
    <name type="scientific">Pachysolen tannophilus NRRL Y-2460</name>
    <dbReference type="NCBI Taxonomy" id="669874"/>
    <lineage>
        <taxon>Eukaryota</taxon>
        <taxon>Fungi</taxon>
        <taxon>Dikarya</taxon>
        <taxon>Ascomycota</taxon>
        <taxon>Saccharomycotina</taxon>
        <taxon>Pichiomycetes</taxon>
        <taxon>Pachysolenaceae</taxon>
        <taxon>Pachysolen</taxon>
    </lineage>
</organism>
<feature type="compositionally biased region" description="Low complexity" evidence="1">
    <location>
        <begin position="119"/>
        <end position="133"/>
    </location>
</feature>
<reference evidence="3" key="1">
    <citation type="submission" date="2016-05" db="EMBL/GenBank/DDBJ databases">
        <title>Comparative genomics of biotechnologically important yeasts.</title>
        <authorList>
            <consortium name="DOE Joint Genome Institute"/>
            <person name="Riley R."/>
            <person name="Haridas S."/>
            <person name="Wolfe K.H."/>
            <person name="Lopes M.R."/>
            <person name="Hittinger C.T."/>
            <person name="Goker M."/>
            <person name="Salamov A."/>
            <person name="Wisecaver J."/>
            <person name="Long T.M."/>
            <person name="Aerts A.L."/>
            <person name="Barry K."/>
            <person name="Choi C."/>
            <person name="Clum A."/>
            <person name="Coughlan A.Y."/>
            <person name="Deshpande S."/>
            <person name="Douglass A.P."/>
            <person name="Hanson S.J."/>
            <person name="Klenk H.-P."/>
            <person name="Labutti K."/>
            <person name="Lapidus A."/>
            <person name="Lindquist E."/>
            <person name="Lipzen A."/>
            <person name="Meier-Kolthoff J.P."/>
            <person name="Ohm R.A."/>
            <person name="Otillar R.P."/>
            <person name="Pangilinan J."/>
            <person name="Peng Y."/>
            <person name="Rokas A."/>
            <person name="Rosa C.A."/>
            <person name="Scheuner C."/>
            <person name="Sibirny A.A."/>
            <person name="Slot J.C."/>
            <person name="Stielow J.B."/>
            <person name="Sun H."/>
            <person name="Kurtzman C.P."/>
            <person name="Blackwell M."/>
            <person name="Grigoriev I.V."/>
            <person name="Jeffries T.W."/>
        </authorList>
    </citation>
    <scope>NUCLEOTIDE SEQUENCE [LARGE SCALE GENOMIC DNA]</scope>
    <source>
        <strain evidence="3">NRRL Y-2460</strain>
    </source>
</reference>
<proteinExistence type="predicted"/>
<sequence>MKKSGINSNNHSNINSNSSSSAVSSSLALTHSKPINFANDNNRKKSLTSSPSSAAHSSSISSLGIVENSRFKTANNSNTDTSFNDYQSNDGNICISSSESEEEVIPDQDISYIRNHKIGASANNSGNNSGSSSTDGFRKSMSNDDRAFNRKSFEEMFGMDFANINGNDFTPINSPSPVTTPSLQLPAAFPIGGYGGVKGSNNNGQYGTLEAMKTPGKSKTTKKKSPSIFLKKLSKSSLKLKPKAFNRLTNDLQAENMPLEAEINHEFAVTFALKDEEMLLNDGNITNNSINNSNGNGSRSTCFLQNSSLLQNEENMKKYELINRVNKQWSNKKNVISTNINGKFDNKISNSTDSDWMESPSSSNSGSATKNIGGTKRLAESVSSTNNNDTFRKRKSMDEDSDSYTSPSSNAKRRIVATTSPVLGVATSGIFSRRNSKLMQSASDDLEKMSL</sequence>
<feature type="region of interest" description="Disordered" evidence="1">
    <location>
        <begin position="351"/>
        <end position="451"/>
    </location>
</feature>
<evidence type="ECO:0000313" key="2">
    <source>
        <dbReference type="EMBL" id="ODV98227.1"/>
    </source>
</evidence>
<feature type="region of interest" description="Disordered" evidence="1">
    <location>
        <begin position="118"/>
        <end position="143"/>
    </location>
</feature>
<feature type="compositionally biased region" description="Polar residues" evidence="1">
    <location>
        <begin position="351"/>
        <end position="372"/>
    </location>
</feature>
<evidence type="ECO:0000256" key="1">
    <source>
        <dbReference type="SAM" id="MobiDB-lite"/>
    </source>
</evidence>
<dbReference type="EMBL" id="KV454011">
    <property type="protein sequence ID" value="ODV98227.1"/>
    <property type="molecule type" value="Genomic_DNA"/>
</dbReference>
<dbReference type="OrthoDB" id="3996169at2759"/>
<keyword evidence="3" id="KW-1185">Reference proteome</keyword>
<dbReference type="AlphaFoldDB" id="A0A1E4U2K4"/>
<accession>A0A1E4U2K4</accession>